<feature type="compositionally biased region" description="Gly residues" evidence="1">
    <location>
        <begin position="211"/>
        <end position="220"/>
    </location>
</feature>
<organism evidence="2 3">
    <name type="scientific">Alcaligenes pakistanensis</name>
    <dbReference type="NCBI Taxonomy" id="1482717"/>
    <lineage>
        <taxon>Bacteria</taxon>
        <taxon>Pseudomonadati</taxon>
        <taxon>Pseudomonadota</taxon>
        <taxon>Betaproteobacteria</taxon>
        <taxon>Burkholderiales</taxon>
        <taxon>Alcaligenaceae</taxon>
        <taxon>Alcaligenes</taxon>
    </lineage>
</organism>
<protein>
    <recommendedName>
        <fullName evidence="4">Phage protein</fullName>
    </recommendedName>
</protein>
<evidence type="ECO:0008006" key="4">
    <source>
        <dbReference type="Google" id="ProtNLM"/>
    </source>
</evidence>
<evidence type="ECO:0000256" key="1">
    <source>
        <dbReference type="SAM" id="MobiDB-lite"/>
    </source>
</evidence>
<comment type="caution">
    <text evidence="2">The sequence shown here is derived from an EMBL/GenBank/DDBJ whole genome shotgun (WGS) entry which is preliminary data.</text>
</comment>
<dbReference type="EMBL" id="BMZN01000004">
    <property type="protein sequence ID" value="GHC52415.1"/>
    <property type="molecule type" value="Genomic_DNA"/>
</dbReference>
<dbReference type="AlphaFoldDB" id="A0A8H9M129"/>
<dbReference type="RefSeq" id="WP_189392964.1">
    <property type="nucleotide sequence ID" value="NZ_BMZN01000004.1"/>
</dbReference>
<evidence type="ECO:0000313" key="2">
    <source>
        <dbReference type="EMBL" id="GHC52415.1"/>
    </source>
</evidence>
<dbReference type="Proteomes" id="UP000608923">
    <property type="component" value="Unassembled WGS sequence"/>
</dbReference>
<sequence>MALKSFYTEASEVPENLKDLYTEAADGRFVLDVEDIDAHPKVSGVIRANKENAVKAKERLTKIEELEGRIGALPEDFDADEWERLKSGAKPDEQITALKEQHARAVEGLKAKHKTDLDAITAQVAERDGYIDGQTRRDALNAALDEAGFDPVHKPMLSKFLADQIKVRREDGGQRVAFADTDLGEVSPVEFVKDFAAKQGKAYLAKASGPGAPGSHGAGQRGQTAGNFGGSKEERQQAIAAKYPELGR</sequence>
<evidence type="ECO:0000313" key="3">
    <source>
        <dbReference type="Proteomes" id="UP000608923"/>
    </source>
</evidence>
<keyword evidence="3" id="KW-1185">Reference proteome</keyword>
<feature type="region of interest" description="Disordered" evidence="1">
    <location>
        <begin position="205"/>
        <end position="248"/>
    </location>
</feature>
<reference evidence="3" key="1">
    <citation type="journal article" date="2019" name="Int. J. Syst. Evol. Microbiol.">
        <title>The Global Catalogue of Microorganisms (GCM) 10K type strain sequencing project: providing services to taxonomists for standard genome sequencing and annotation.</title>
        <authorList>
            <consortium name="The Broad Institute Genomics Platform"/>
            <consortium name="The Broad Institute Genome Sequencing Center for Infectious Disease"/>
            <person name="Wu L."/>
            <person name="Ma J."/>
        </authorList>
    </citation>
    <scope>NUCLEOTIDE SEQUENCE [LARGE SCALE GENOMIC DNA]</scope>
    <source>
        <strain evidence="3">KCTC 42083</strain>
    </source>
</reference>
<gene>
    <name evidence="2" type="ORF">GCM10010096_25640</name>
</gene>
<proteinExistence type="predicted"/>
<accession>A0A8H9M129</accession>
<name>A0A8H9M129_9BURK</name>